<evidence type="ECO:0000313" key="4">
    <source>
        <dbReference type="EMBL" id="RAK31421.1"/>
    </source>
</evidence>
<keyword evidence="2" id="KW-0472">Membrane</keyword>
<evidence type="ECO:0000256" key="2">
    <source>
        <dbReference type="SAM" id="Phobius"/>
    </source>
</evidence>
<dbReference type="InterPro" id="IPR049492">
    <property type="entry name" value="BD-FAE-like_dom"/>
</dbReference>
<proteinExistence type="predicted"/>
<feature type="transmembrane region" description="Helical" evidence="2">
    <location>
        <begin position="17"/>
        <end position="36"/>
    </location>
</feature>
<dbReference type="PANTHER" id="PTHR48081">
    <property type="entry name" value="AB HYDROLASE SUPERFAMILY PROTEIN C4A8.06C"/>
    <property type="match status" value="1"/>
</dbReference>
<feature type="transmembrane region" description="Helical" evidence="2">
    <location>
        <begin position="42"/>
        <end position="63"/>
    </location>
</feature>
<evidence type="ECO:0000259" key="3">
    <source>
        <dbReference type="Pfam" id="PF20434"/>
    </source>
</evidence>
<name>A0A327Z510_9ACTN</name>
<organism evidence="4 5">
    <name type="scientific">Actinoplanes lutulentus</name>
    <dbReference type="NCBI Taxonomy" id="1287878"/>
    <lineage>
        <taxon>Bacteria</taxon>
        <taxon>Bacillati</taxon>
        <taxon>Actinomycetota</taxon>
        <taxon>Actinomycetes</taxon>
        <taxon>Micromonosporales</taxon>
        <taxon>Micromonosporaceae</taxon>
        <taxon>Actinoplanes</taxon>
    </lineage>
</organism>
<dbReference type="EMBL" id="QLMJ01000015">
    <property type="protein sequence ID" value="RAK31421.1"/>
    <property type="molecule type" value="Genomic_DNA"/>
</dbReference>
<feature type="domain" description="BD-FAE-like" evidence="3">
    <location>
        <begin position="210"/>
        <end position="370"/>
    </location>
</feature>
<evidence type="ECO:0000313" key="5">
    <source>
        <dbReference type="Proteomes" id="UP000249341"/>
    </source>
</evidence>
<dbReference type="SUPFAM" id="SSF53474">
    <property type="entry name" value="alpha/beta-Hydrolases"/>
    <property type="match status" value="1"/>
</dbReference>
<keyword evidence="2" id="KW-0812">Transmembrane</keyword>
<evidence type="ECO:0000256" key="1">
    <source>
        <dbReference type="ARBA" id="ARBA00022801"/>
    </source>
</evidence>
<dbReference type="Gene3D" id="3.40.50.1820">
    <property type="entry name" value="alpha/beta hydrolase"/>
    <property type="match status" value="1"/>
</dbReference>
<gene>
    <name evidence="4" type="ORF">B0I29_115228</name>
</gene>
<feature type="transmembrane region" description="Helical" evidence="2">
    <location>
        <begin position="125"/>
        <end position="146"/>
    </location>
</feature>
<sequence>MDAAGEIRTGRTRWFRLAWAALGIALLAIAWLQGYVVRQETLLGILLIVAAIAAAGISVATPLAARSRAAVPGLAALVALAQLTWFAASWYPAWVLSQASAIVLGFLAFGVVWTLRPRGVTAGRVVLRAGGGLAVAVAVIVSAALITTSISPRPVVTLVQNSGGYGNSFQPAAEPGRTVVQDNTLLINDLKTMGDPNAGAAAFALSNGPMIQAGYNLVALDYALAPEYTYPTPVIQLSQAISFLQDHAEEYGLDMSRVVIGGGSAGGHIAAQFAVVQTNPAFATEIGIKPVLAASALKAVALDSAALDASRAGRTEAADAFNDWQFTLAARAYLEMSGFPQAGDAGVDQADIITHVSAQFPPAFIADGNYGTFPDQAQDLSDRLTALSVTNELLLPPLSEAKLGHGYMGLSESKYVDDYNAKKIAFLATVVG</sequence>
<dbReference type="GO" id="GO:0016787">
    <property type="term" value="F:hydrolase activity"/>
    <property type="evidence" value="ECO:0007669"/>
    <property type="project" value="UniProtKB-KW"/>
</dbReference>
<protein>
    <submittedName>
        <fullName evidence="4">Alpha/beta hydrolase family protein</fullName>
    </submittedName>
</protein>
<keyword evidence="2" id="KW-1133">Transmembrane helix</keyword>
<dbReference type="InterPro" id="IPR029058">
    <property type="entry name" value="AB_hydrolase_fold"/>
</dbReference>
<keyword evidence="5" id="KW-1185">Reference proteome</keyword>
<dbReference type="OrthoDB" id="9803828at2"/>
<keyword evidence="1 4" id="KW-0378">Hydrolase</keyword>
<comment type="caution">
    <text evidence="4">The sequence shown here is derived from an EMBL/GenBank/DDBJ whole genome shotgun (WGS) entry which is preliminary data.</text>
</comment>
<dbReference type="AlphaFoldDB" id="A0A327Z510"/>
<feature type="transmembrane region" description="Helical" evidence="2">
    <location>
        <begin position="94"/>
        <end position="113"/>
    </location>
</feature>
<dbReference type="InterPro" id="IPR050300">
    <property type="entry name" value="GDXG_lipolytic_enzyme"/>
</dbReference>
<reference evidence="4 5" key="1">
    <citation type="submission" date="2018-06" db="EMBL/GenBank/DDBJ databases">
        <title>Genomic Encyclopedia of Type Strains, Phase III (KMG-III): the genomes of soil and plant-associated and newly described type strains.</title>
        <authorList>
            <person name="Whitman W."/>
        </authorList>
    </citation>
    <scope>NUCLEOTIDE SEQUENCE [LARGE SCALE GENOMIC DNA]</scope>
    <source>
        <strain evidence="4 5">CGMCC 4.7090</strain>
    </source>
</reference>
<accession>A0A327Z510</accession>
<dbReference type="RefSeq" id="WP_111652326.1">
    <property type="nucleotide sequence ID" value="NZ_JACHWI010000015.1"/>
</dbReference>
<dbReference type="Pfam" id="PF20434">
    <property type="entry name" value="BD-FAE"/>
    <property type="match status" value="1"/>
</dbReference>
<dbReference type="Proteomes" id="UP000249341">
    <property type="component" value="Unassembled WGS sequence"/>
</dbReference>
<feature type="transmembrane region" description="Helical" evidence="2">
    <location>
        <begin position="70"/>
        <end position="88"/>
    </location>
</feature>